<evidence type="ECO:0000313" key="11">
    <source>
        <dbReference type="Proteomes" id="UP000231409"/>
    </source>
</evidence>
<feature type="transmembrane region" description="Helical" evidence="9">
    <location>
        <begin position="435"/>
        <end position="453"/>
    </location>
</feature>
<feature type="transmembrane region" description="Helical" evidence="9">
    <location>
        <begin position="183"/>
        <end position="204"/>
    </location>
</feature>
<feature type="transmembrane region" description="Helical" evidence="9">
    <location>
        <begin position="492"/>
        <end position="510"/>
    </location>
</feature>
<dbReference type="RefSeq" id="WP_099614742.1">
    <property type="nucleotide sequence ID" value="NZ_KZ319371.1"/>
</dbReference>
<evidence type="ECO:0000313" key="10">
    <source>
        <dbReference type="EMBL" id="PHQ14825.1"/>
    </source>
</evidence>
<keyword evidence="3" id="KW-0813">Transport</keyword>
<dbReference type="AlphaFoldDB" id="A0A2G1UK57"/>
<dbReference type="CDD" id="cd06550">
    <property type="entry name" value="TM_ABC_iron-siderophores_like"/>
    <property type="match status" value="2"/>
</dbReference>
<dbReference type="PANTHER" id="PTHR30472">
    <property type="entry name" value="FERRIC ENTEROBACTIN TRANSPORT SYSTEM PERMEASE PROTEIN"/>
    <property type="match status" value="1"/>
</dbReference>
<feature type="transmembrane region" description="Helical" evidence="9">
    <location>
        <begin position="566"/>
        <end position="588"/>
    </location>
</feature>
<evidence type="ECO:0000256" key="6">
    <source>
        <dbReference type="ARBA" id="ARBA00022989"/>
    </source>
</evidence>
<evidence type="ECO:0000256" key="2">
    <source>
        <dbReference type="ARBA" id="ARBA00007935"/>
    </source>
</evidence>
<sequence length="702" mass="72780">MFASTSHSTSDSNSDSTSDSASAPTSAQRSTRHPTGQPPGLPRRLPLATLLLWLLALATSALPMLPQANLTTLVTAFWSYDSSHYASVMAHFSWAPRIAVAILIGCGLGLAGAVTQQVLGNPIASPTTLGVEAGGQFGVTLATLYAPAMLAFSPDLAAIAGGLLAIGLVIALTWRLGFSPVTVILAGLVITFFMGALNMGFLLLQGEWLGNLFIWGAGSLVQNNWSQFLELWPRVLVLGIALVLLMRPLELLQLGSESAHGLGARVDALRLLALFLVVLMSATVVSRVGVVAFVGLAAPVLARLLGARTLRSRLAWSTLLGGGLLLLADTLAQWATTWGNGSLVPTGTTTALIGGPIILLALRGVNNTHHMPGEPSGPASFVPRRRPTGVAAGILLLVLLTTIIAAMGWSPGIEGWRWTPPADWADAWNWRGPRLLAAITAGVALGLAGTIIQRMTGNVMASPEVLGISGGSALVMVAMVLLGAQVGRAGQLAAGTLGAAAALMLLMLLARRHRFAGNQLLLGGVALYVFMDAGLRLVMASGGTVAAQLLNWMYGSTWLVSESEALALAAVMTVLIAVTTLAVRALTLLPLGETPASSLGLNVQRARILLLVLAAVLTAAATVVIGPLSFVGLMAPHLARVMGQQTVGRQLVTAALAGAALLALADYLARVVLYPNQLPAGLLAALVGGLYFLWGLSRHGRR</sequence>
<feature type="transmembrane region" description="Helical" evidence="9">
    <location>
        <begin position="314"/>
        <end position="336"/>
    </location>
</feature>
<feature type="transmembrane region" description="Helical" evidence="9">
    <location>
        <begin position="94"/>
        <end position="114"/>
    </location>
</feature>
<evidence type="ECO:0000256" key="7">
    <source>
        <dbReference type="ARBA" id="ARBA00023136"/>
    </source>
</evidence>
<dbReference type="PANTHER" id="PTHR30472:SF37">
    <property type="entry name" value="FE(3+) DICITRATE TRANSPORT SYSTEM PERMEASE PROTEIN FECD-RELATED"/>
    <property type="match status" value="1"/>
</dbReference>
<dbReference type="Pfam" id="PF01032">
    <property type="entry name" value="FecCD"/>
    <property type="match status" value="2"/>
</dbReference>
<feature type="transmembrane region" description="Helical" evidence="9">
    <location>
        <begin position="647"/>
        <end position="665"/>
    </location>
</feature>
<feature type="transmembrane region" description="Helical" evidence="9">
    <location>
        <begin position="269"/>
        <end position="302"/>
    </location>
</feature>
<dbReference type="GO" id="GO:0022857">
    <property type="term" value="F:transmembrane transporter activity"/>
    <property type="evidence" value="ECO:0007669"/>
    <property type="project" value="InterPro"/>
</dbReference>
<keyword evidence="5 9" id="KW-0812">Transmembrane</keyword>
<gene>
    <name evidence="10" type="ORF">CLH61_10755</name>
</gene>
<feature type="transmembrane region" description="Helical" evidence="9">
    <location>
        <begin position="156"/>
        <end position="177"/>
    </location>
</feature>
<evidence type="ECO:0000256" key="8">
    <source>
        <dbReference type="SAM" id="MobiDB-lite"/>
    </source>
</evidence>
<accession>A0A2G1UK57</accession>
<dbReference type="GO" id="GO:0005886">
    <property type="term" value="C:plasma membrane"/>
    <property type="evidence" value="ECO:0007669"/>
    <property type="project" value="UniProtKB-SubCell"/>
</dbReference>
<feature type="compositionally biased region" description="Low complexity" evidence="8">
    <location>
        <begin position="1"/>
        <end position="27"/>
    </location>
</feature>
<keyword evidence="4" id="KW-1003">Cell membrane</keyword>
<keyword evidence="6 9" id="KW-1133">Transmembrane helix</keyword>
<comment type="subcellular location">
    <subcellularLocation>
        <location evidence="1">Cell membrane</location>
        <topology evidence="1">Multi-pass membrane protein</topology>
    </subcellularLocation>
</comment>
<feature type="transmembrane region" description="Helical" evidence="9">
    <location>
        <begin position="608"/>
        <end position="635"/>
    </location>
</feature>
<keyword evidence="11" id="KW-1185">Reference proteome</keyword>
<organism evidence="10 11">
    <name type="scientific">Marinobacter profundi</name>
    <dbReference type="NCBI Taxonomy" id="2666256"/>
    <lineage>
        <taxon>Bacteria</taxon>
        <taxon>Pseudomonadati</taxon>
        <taxon>Pseudomonadota</taxon>
        <taxon>Gammaproteobacteria</taxon>
        <taxon>Pseudomonadales</taxon>
        <taxon>Marinobacteraceae</taxon>
        <taxon>Marinobacter</taxon>
    </lineage>
</organism>
<dbReference type="EMBL" id="NTFH01000008">
    <property type="protein sequence ID" value="PHQ14825.1"/>
    <property type="molecule type" value="Genomic_DNA"/>
</dbReference>
<keyword evidence="7 9" id="KW-0472">Membrane</keyword>
<dbReference type="Proteomes" id="UP000231409">
    <property type="component" value="Unassembled WGS sequence"/>
</dbReference>
<feature type="transmembrane region" description="Helical" evidence="9">
    <location>
        <begin position="465"/>
        <end position="486"/>
    </location>
</feature>
<evidence type="ECO:0000256" key="3">
    <source>
        <dbReference type="ARBA" id="ARBA00022448"/>
    </source>
</evidence>
<evidence type="ECO:0000256" key="5">
    <source>
        <dbReference type="ARBA" id="ARBA00022692"/>
    </source>
</evidence>
<comment type="similarity">
    <text evidence="2">Belongs to the binding-protein-dependent transport system permease family. FecCD subfamily.</text>
</comment>
<dbReference type="Gene3D" id="1.10.3470.10">
    <property type="entry name" value="ABC transporter involved in vitamin B12 uptake, BtuC"/>
    <property type="match status" value="2"/>
</dbReference>
<comment type="caution">
    <text evidence="10">The sequence shown here is derived from an EMBL/GenBank/DDBJ whole genome shotgun (WGS) entry which is preliminary data.</text>
</comment>
<feature type="transmembrane region" description="Helical" evidence="9">
    <location>
        <begin position="342"/>
        <end position="362"/>
    </location>
</feature>
<feature type="transmembrane region" description="Helical" evidence="9">
    <location>
        <begin position="390"/>
        <end position="409"/>
    </location>
</feature>
<protein>
    <submittedName>
        <fullName evidence="10">Fe(3+)-hydroxamate ABC transporter permease FhuB</fullName>
    </submittedName>
</protein>
<reference evidence="10 11" key="1">
    <citation type="submission" date="2017-09" db="EMBL/GenBank/DDBJ databases">
        <title>The draft genome sequences of Marinobacter sp. PWS21.</title>
        <authorList>
            <person name="Cao J."/>
        </authorList>
    </citation>
    <scope>NUCLEOTIDE SEQUENCE [LARGE SCALE GENOMIC DNA]</scope>
    <source>
        <strain evidence="10 11">PWS21</strain>
    </source>
</reference>
<evidence type="ECO:0000256" key="4">
    <source>
        <dbReference type="ARBA" id="ARBA00022475"/>
    </source>
</evidence>
<dbReference type="InterPro" id="IPR037294">
    <property type="entry name" value="ABC_BtuC-like"/>
</dbReference>
<dbReference type="InterPro" id="IPR000522">
    <property type="entry name" value="ABC_transptr_permease_BtuC"/>
</dbReference>
<name>A0A2G1UK57_9GAMM</name>
<dbReference type="GO" id="GO:0033214">
    <property type="term" value="P:siderophore-iron import into cell"/>
    <property type="evidence" value="ECO:0007669"/>
    <property type="project" value="TreeGrafter"/>
</dbReference>
<dbReference type="NCBIfam" id="NF007866">
    <property type="entry name" value="PRK10577.1-2"/>
    <property type="match status" value="1"/>
</dbReference>
<feature type="transmembrane region" description="Helical" evidence="9">
    <location>
        <begin position="677"/>
        <end position="696"/>
    </location>
</feature>
<evidence type="ECO:0000256" key="9">
    <source>
        <dbReference type="SAM" id="Phobius"/>
    </source>
</evidence>
<proteinExistence type="inferred from homology"/>
<evidence type="ECO:0000256" key="1">
    <source>
        <dbReference type="ARBA" id="ARBA00004651"/>
    </source>
</evidence>
<feature type="region of interest" description="Disordered" evidence="8">
    <location>
        <begin position="1"/>
        <end position="42"/>
    </location>
</feature>
<dbReference type="SUPFAM" id="SSF81345">
    <property type="entry name" value="ABC transporter involved in vitamin B12 uptake, BtuC"/>
    <property type="match status" value="2"/>
</dbReference>